<proteinExistence type="predicted"/>
<organism evidence="3 4">
    <name type="scientific">Aureococcus anophagefferens</name>
    <name type="common">Harmful bloom alga</name>
    <dbReference type="NCBI Taxonomy" id="44056"/>
    <lineage>
        <taxon>Eukaryota</taxon>
        <taxon>Sar</taxon>
        <taxon>Stramenopiles</taxon>
        <taxon>Ochrophyta</taxon>
        <taxon>Pelagophyceae</taxon>
        <taxon>Pelagomonadales</taxon>
        <taxon>Pelagomonadaceae</taxon>
        <taxon>Aureococcus</taxon>
    </lineage>
</organism>
<feature type="transmembrane region" description="Helical" evidence="2">
    <location>
        <begin position="55"/>
        <end position="74"/>
    </location>
</feature>
<feature type="region of interest" description="Disordered" evidence="1">
    <location>
        <begin position="206"/>
        <end position="253"/>
    </location>
</feature>
<comment type="caution">
    <text evidence="3">The sequence shown here is derived from an EMBL/GenBank/DDBJ whole genome shotgun (WGS) entry which is preliminary data.</text>
</comment>
<evidence type="ECO:0000313" key="3">
    <source>
        <dbReference type="EMBL" id="KAK7249617.1"/>
    </source>
</evidence>
<gene>
    <name evidence="3" type="ORF">SO694_00004116</name>
</gene>
<evidence type="ECO:0000256" key="1">
    <source>
        <dbReference type="SAM" id="MobiDB-lite"/>
    </source>
</evidence>
<reference evidence="3 4" key="1">
    <citation type="submission" date="2024-03" db="EMBL/GenBank/DDBJ databases">
        <title>Aureococcus anophagefferens CCMP1851 and Kratosvirus quantuckense: Draft genome of a second virus-susceptible host strain in the model system.</title>
        <authorList>
            <person name="Chase E."/>
            <person name="Truchon A.R."/>
            <person name="Schepens W."/>
            <person name="Wilhelm S.W."/>
        </authorList>
    </citation>
    <scope>NUCLEOTIDE SEQUENCE [LARGE SCALE GENOMIC DNA]</scope>
    <source>
        <strain evidence="3 4">CCMP1851</strain>
    </source>
</reference>
<name>A0ABR1G9B8_AURAN</name>
<feature type="region of interest" description="Disordered" evidence="1">
    <location>
        <begin position="122"/>
        <end position="174"/>
    </location>
</feature>
<keyword evidence="2" id="KW-0472">Membrane</keyword>
<keyword evidence="4" id="KW-1185">Reference proteome</keyword>
<evidence type="ECO:0000313" key="4">
    <source>
        <dbReference type="Proteomes" id="UP001363151"/>
    </source>
</evidence>
<keyword evidence="2" id="KW-0812">Transmembrane</keyword>
<dbReference type="Proteomes" id="UP001363151">
    <property type="component" value="Unassembled WGS sequence"/>
</dbReference>
<accession>A0ABR1G9B8</accession>
<keyword evidence="2" id="KW-1133">Transmembrane helix</keyword>
<evidence type="ECO:0000256" key="2">
    <source>
        <dbReference type="SAM" id="Phobius"/>
    </source>
</evidence>
<feature type="transmembrane region" description="Helical" evidence="2">
    <location>
        <begin position="21"/>
        <end position="43"/>
    </location>
</feature>
<sequence length="358" mass="36839">MITASLVCNTNNHGAADRGPAVAALLACFSLSSGFFGAWLAVVFAPTTTRASLRFLAFATLVGGTAGALGTAALDRAAKAPPRPHAAAHARAGVVALVAASAVGFLAAVSLALRVLGAPGRRPRRARARGAEDAEAEALIAGDDDGPPAPPKRKRPRSLRLSEAAATKDVEADDDPAATTRLVALFAAATTLSKLAVGAAALAVEAARKRGRRRRAPSSSPSTPRSWRSPSRGSRAPCASARPRARRRRRPSSALASGASWVLARRRARASSGRARGAIHGSYSLLIAAASSALYARSPPTTSRPTRRAASARDSYARLAATFDVVIVLNVGAALCAALLESHLRARPSKNPPTVVTK</sequence>
<feature type="transmembrane region" description="Helical" evidence="2">
    <location>
        <begin position="94"/>
        <end position="117"/>
    </location>
</feature>
<protein>
    <submittedName>
        <fullName evidence="3">Uncharacterized protein</fullName>
    </submittedName>
</protein>
<dbReference type="EMBL" id="JBBJCI010000040">
    <property type="protein sequence ID" value="KAK7249617.1"/>
    <property type="molecule type" value="Genomic_DNA"/>
</dbReference>
<feature type="compositionally biased region" description="Low complexity" evidence="1">
    <location>
        <begin position="217"/>
        <end position="242"/>
    </location>
</feature>